<feature type="region of interest" description="Disordered" evidence="1">
    <location>
        <begin position="61"/>
        <end position="84"/>
    </location>
</feature>
<reference evidence="2 3" key="1">
    <citation type="journal article" date="2021" name="Plant Biotechnol. J.">
        <title>Multi-omics assisted identification of the key and species-specific regulatory components of drought-tolerant mechanisms in Gossypium stocksii.</title>
        <authorList>
            <person name="Yu D."/>
            <person name="Ke L."/>
            <person name="Zhang D."/>
            <person name="Wu Y."/>
            <person name="Sun Y."/>
            <person name="Mei J."/>
            <person name="Sun J."/>
            <person name="Sun Y."/>
        </authorList>
    </citation>
    <scope>NUCLEOTIDE SEQUENCE [LARGE SCALE GENOMIC DNA]</scope>
    <source>
        <strain evidence="3">cv. E1</strain>
        <tissue evidence="2">Leaf</tissue>
    </source>
</reference>
<sequence>MTCMNHSSSNSGFHATFLPKTQREDVVQIEDASPHYPGSIPGTMQKTETIVVSSSFSHASLWPLKSPHSSAPNTGQIPTLRENP</sequence>
<dbReference type="Proteomes" id="UP000828251">
    <property type="component" value="Unassembled WGS sequence"/>
</dbReference>
<gene>
    <name evidence="2" type="ORF">J1N35_024170</name>
</gene>
<feature type="compositionally biased region" description="Polar residues" evidence="1">
    <location>
        <begin position="67"/>
        <end position="77"/>
    </location>
</feature>
<keyword evidence="3" id="KW-1185">Reference proteome</keyword>
<evidence type="ECO:0000313" key="3">
    <source>
        <dbReference type="Proteomes" id="UP000828251"/>
    </source>
</evidence>
<accession>A0A9D3VLL7</accession>
<protein>
    <submittedName>
        <fullName evidence="2">Uncharacterized protein</fullName>
    </submittedName>
</protein>
<dbReference type="AlphaFoldDB" id="A0A9D3VLL7"/>
<dbReference type="EMBL" id="JAIQCV010000007">
    <property type="protein sequence ID" value="KAH1084409.1"/>
    <property type="molecule type" value="Genomic_DNA"/>
</dbReference>
<proteinExistence type="predicted"/>
<comment type="caution">
    <text evidence="2">The sequence shown here is derived from an EMBL/GenBank/DDBJ whole genome shotgun (WGS) entry which is preliminary data.</text>
</comment>
<evidence type="ECO:0000313" key="2">
    <source>
        <dbReference type="EMBL" id="KAH1084409.1"/>
    </source>
</evidence>
<organism evidence="2 3">
    <name type="scientific">Gossypium stocksii</name>
    <dbReference type="NCBI Taxonomy" id="47602"/>
    <lineage>
        <taxon>Eukaryota</taxon>
        <taxon>Viridiplantae</taxon>
        <taxon>Streptophyta</taxon>
        <taxon>Embryophyta</taxon>
        <taxon>Tracheophyta</taxon>
        <taxon>Spermatophyta</taxon>
        <taxon>Magnoliopsida</taxon>
        <taxon>eudicotyledons</taxon>
        <taxon>Gunneridae</taxon>
        <taxon>Pentapetalae</taxon>
        <taxon>rosids</taxon>
        <taxon>malvids</taxon>
        <taxon>Malvales</taxon>
        <taxon>Malvaceae</taxon>
        <taxon>Malvoideae</taxon>
        <taxon>Gossypium</taxon>
    </lineage>
</organism>
<name>A0A9D3VLL7_9ROSI</name>
<evidence type="ECO:0000256" key="1">
    <source>
        <dbReference type="SAM" id="MobiDB-lite"/>
    </source>
</evidence>